<dbReference type="Proteomes" id="UP000026962">
    <property type="component" value="Chromosome 10"/>
</dbReference>
<dbReference type="PANTHER" id="PTHR33110">
    <property type="entry name" value="F-BOX/KELCH-REPEAT PROTEIN-RELATED"/>
    <property type="match status" value="1"/>
</dbReference>
<sequence>MPNASEGFPFTNLEDVIHHKEAFHFLTEQEHLHVFAVEEFYEDSNDNLKIAPMEIRDFSSGELERYRGYDCRAVARYLVESRGDLMMVVRLLSDPPELRTSAFKVFEMVETRMSNDEASYAWKELESLGGREAAPDPTMWPITRGWGSAPASTYWTTADSTMSWRCSSMTCCTTVTPHGATPAATAASGCRRRRRRTTSCRSKPRRATHRRLGFSPESAHVSFIVVALLFSKTESLFRFPS</sequence>
<name>A0A0E0MAH7_ORYPU</name>
<evidence type="ECO:0000313" key="3">
    <source>
        <dbReference type="EnsemblPlants" id="OPUNC10G16260.1"/>
    </source>
</evidence>
<dbReference type="InterPro" id="IPR005174">
    <property type="entry name" value="KIB1-4_b-propeller"/>
</dbReference>
<evidence type="ECO:0000256" key="1">
    <source>
        <dbReference type="SAM" id="MobiDB-lite"/>
    </source>
</evidence>
<evidence type="ECO:0000313" key="4">
    <source>
        <dbReference type="Proteomes" id="UP000026962"/>
    </source>
</evidence>
<dbReference type="HOGENOM" id="CLU_1153277_0_0_1"/>
<protein>
    <recommendedName>
        <fullName evidence="2">KIB1-4 beta-propeller domain-containing protein</fullName>
    </recommendedName>
</protein>
<feature type="domain" description="KIB1-4 beta-propeller" evidence="2">
    <location>
        <begin position="11"/>
        <end position="131"/>
    </location>
</feature>
<dbReference type="Gramene" id="OPUNC10G16260.1">
    <property type="protein sequence ID" value="OPUNC10G16260.1"/>
    <property type="gene ID" value="OPUNC10G16260"/>
</dbReference>
<dbReference type="PANTHER" id="PTHR33110:SF71">
    <property type="entry name" value="F-BOX_KELCH-REPEAT PROTEIN"/>
    <property type="match status" value="1"/>
</dbReference>
<organism evidence="3">
    <name type="scientific">Oryza punctata</name>
    <name type="common">Red rice</name>
    <dbReference type="NCBI Taxonomy" id="4537"/>
    <lineage>
        <taxon>Eukaryota</taxon>
        <taxon>Viridiplantae</taxon>
        <taxon>Streptophyta</taxon>
        <taxon>Embryophyta</taxon>
        <taxon>Tracheophyta</taxon>
        <taxon>Spermatophyta</taxon>
        <taxon>Magnoliopsida</taxon>
        <taxon>Liliopsida</taxon>
        <taxon>Poales</taxon>
        <taxon>Poaceae</taxon>
        <taxon>BOP clade</taxon>
        <taxon>Oryzoideae</taxon>
        <taxon>Oryzeae</taxon>
        <taxon>Oryzinae</taxon>
        <taxon>Oryza</taxon>
    </lineage>
</organism>
<dbReference type="STRING" id="4537.A0A0E0MAH7"/>
<feature type="compositionally biased region" description="Basic residues" evidence="1">
    <location>
        <begin position="190"/>
        <end position="209"/>
    </location>
</feature>
<reference evidence="3" key="1">
    <citation type="submission" date="2015-04" db="UniProtKB">
        <authorList>
            <consortium name="EnsemblPlants"/>
        </authorList>
    </citation>
    <scope>IDENTIFICATION</scope>
</reference>
<evidence type="ECO:0000259" key="2">
    <source>
        <dbReference type="Pfam" id="PF03478"/>
    </source>
</evidence>
<proteinExistence type="predicted"/>
<accession>A0A0E0MAH7</accession>
<reference evidence="3" key="2">
    <citation type="submission" date="2018-05" db="EMBL/GenBank/DDBJ databases">
        <title>OpunRS2 (Oryza punctata Reference Sequence Version 2).</title>
        <authorList>
            <person name="Zhang J."/>
            <person name="Kudrna D."/>
            <person name="Lee S."/>
            <person name="Talag J."/>
            <person name="Welchert J."/>
            <person name="Wing R.A."/>
        </authorList>
    </citation>
    <scope>NUCLEOTIDE SEQUENCE [LARGE SCALE GENOMIC DNA]</scope>
</reference>
<feature type="region of interest" description="Disordered" evidence="1">
    <location>
        <begin position="182"/>
        <end position="209"/>
    </location>
</feature>
<dbReference type="EnsemblPlants" id="OPUNC10G16260.1">
    <property type="protein sequence ID" value="OPUNC10G16260.1"/>
    <property type="gene ID" value="OPUNC10G16260"/>
</dbReference>
<dbReference type="Pfam" id="PF03478">
    <property type="entry name" value="Beta-prop_KIB1-4"/>
    <property type="match status" value="1"/>
</dbReference>
<dbReference type="AlphaFoldDB" id="A0A0E0MAH7"/>
<keyword evidence="4" id="KW-1185">Reference proteome</keyword>